<evidence type="ECO:0000313" key="2">
    <source>
        <dbReference type="Proteomes" id="UP000664800"/>
    </source>
</evidence>
<name>A0A8I1SWA2_THIA3</name>
<dbReference type="RefSeq" id="WP_276730177.1">
    <property type="nucleotide sequence ID" value="NZ_JAFKMR010000017.1"/>
</dbReference>
<organism evidence="1 2">
    <name type="scientific">Thiomonas arsenitoxydans (strain DSM 22701 / CIP 110005 / 3As)</name>
    <dbReference type="NCBI Taxonomy" id="426114"/>
    <lineage>
        <taxon>Bacteria</taxon>
        <taxon>Pseudomonadati</taxon>
        <taxon>Pseudomonadota</taxon>
        <taxon>Betaproteobacteria</taxon>
        <taxon>Burkholderiales</taxon>
        <taxon>Thiomonas</taxon>
    </lineage>
</organism>
<sequence>MSLIPCSQNVFFRQFFTRQRESARRLKYSLAALTGLIGCLAWAPNAQAVPAFARQTGQDCIACHVGGFGPQLTPFGRAFKLDGYTLSDGKKHIPLSAMLVASYTHQAQSYGNNNYMGPPPAGFSANDNFTALQQASIFLAGRITDHVGMLGQATYSDPGSQNLAWDNTELRYAHSYTLGSASGLFGMSLNNNPTLSDVWNTTPAWQYSYMAPPFGNSGPPVSPVIYNLGQSVVGATAYTIIDNSWYAEAGAYHNLSTYWANALHAGNASLQGEAPYWRLWYSKTVGPHVFEAGLLGFDARINTSGLPGLPTDDYHDIGLDATYQFLNGGPNIITANAIYMHERQNLNQALLQGNASNGSNTLNSANLNVAYWRDNTYGATLGLFQTTGSSDAAVYGNGYSSRTNSPNTNGAIFEIDWNPFGKSWVNPEKNLRIGLQYTLYNKYLGAKTNFDGAGTNARDMNTLYLYLWTAI</sequence>
<accession>A0A8I1SWA2</accession>
<proteinExistence type="predicted"/>
<reference evidence="1" key="1">
    <citation type="submission" date="2021-02" db="EMBL/GenBank/DDBJ databases">
        <title>Thiocyanate and organic carbon inputs drive convergent selection for specific autotrophic Afipia and Thiobacillus strains within complex microbiomes.</title>
        <authorList>
            <person name="Huddy R.J."/>
            <person name="Sachdeva R."/>
            <person name="Kadzinga F."/>
            <person name="Kantor R.S."/>
            <person name="Harrison S.T.L."/>
            <person name="Banfield J.F."/>
        </authorList>
    </citation>
    <scope>NUCLEOTIDE SEQUENCE</scope>
    <source>
        <strain evidence="1">SCN18_13_7_16_R3_B_64_19</strain>
    </source>
</reference>
<dbReference type="EMBL" id="JAFKMR010000017">
    <property type="protein sequence ID" value="MBN8744413.1"/>
    <property type="molecule type" value="Genomic_DNA"/>
</dbReference>
<dbReference type="Proteomes" id="UP000664800">
    <property type="component" value="Unassembled WGS sequence"/>
</dbReference>
<comment type="caution">
    <text evidence="1">The sequence shown here is derived from an EMBL/GenBank/DDBJ whole genome shotgun (WGS) entry which is preliminary data.</text>
</comment>
<protein>
    <submittedName>
        <fullName evidence="1">Cytochrome c1 protein</fullName>
    </submittedName>
</protein>
<evidence type="ECO:0000313" key="1">
    <source>
        <dbReference type="EMBL" id="MBN8744413.1"/>
    </source>
</evidence>
<dbReference type="AlphaFoldDB" id="A0A8I1SWA2"/>
<gene>
    <name evidence="1" type="ORF">J0I24_08905</name>
</gene>